<dbReference type="Gene3D" id="3.40.50.10190">
    <property type="entry name" value="BRCT domain"/>
    <property type="match status" value="4"/>
</dbReference>
<dbReference type="SUPFAM" id="SSF52113">
    <property type="entry name" value="BRCT domain"/>
    <property type="match status" value="4"/>
</dbReference>
<dbReference type="PANTHER" id="PTHR13561:SF20">
    <property type="entry name" value="DNA TOPOISOMERASE 2-BINDING PROTEIN 1"/>
    <property type="match status" value="1"/>
</dbReference>
<feature type="region of interest" description="Disordered" evidence="2">
    <location>
        <begin position="477"/>
        <end position="504"/>
    </location>
</feature>
<feature type="region of interest" description="Disordered" evidence="2">
    <location>
        <begin position="670"/>
        <end position="769"/>
    </location>
</feature>
<accession>A0ABR2GKG7</accession>
<feature type="domain" description="BRCT" evidence="3">
    <location>
        <begin position="258"/>
        <end position="386"/>
    </location>
</feature>
<sequence length="1081" mass="122449">MILVSLHVTQEEFPNFESEISFLFPKYTLTTKENPNIKFKVVSIQEYPTMSDSNIPILTPISIHQMIDKNINVSKFVFPLHGFINLHLYQRKIAFSGFGSSKQKLKDMASRMGAIVEPNISKKTSLLVSKTLKSDMAQYALRYNIPIVQDKFIFDLFESKEILNEDNYKLKLFSGLFFTASCYGKNEKEELIRYITENGGTFRDGLYLTNTIVISKPSYASKKFKKAFDMKQIIITDNFKEIYSTPESLRNVTIPPLIPSDLFNSMTFYISKKLEDSYPNAFLELKILIRQHGGQIINIMDSANYIIQMDMEKDNYIENHTQSGRESQSRSYKNKSYANVNSHNSNNTSISTSSNNDPTKLCFRTPIWVERCVEEGQILPPTDFHLFIPTSRSKRNGNFHVSLTGFSGNEYLNLNSTLKWLDMRYSTRFKKSMTHLIAKENYTSKKTQAAKEWDIPIVGTDWLFNIAEGNLTNEALSNPWSPRRSQKAEPINENQKNSFNLNISEDDDDDIEILENIPKEKEINQIHNVSQQNQVIISQKKLVDIAPNNQNQNNSSFILSNSSSQQIPPSPKKIQLGSSNLSSINTKSQPKNAISFLDDDDDDDVDFAEACEELAPSKLSQKDIQKLESNVIICNNYKKEEDNSQRKSNLVKANSTTNVNPIQNLSPKVSQAPLAQSQMSPKHIQPNQTKKNPIFLSSSSEDDDEDYLSYLDQPPASSKAVTNNIHQLPQSQNSSVKTFASGNNQNTNIKTTSIGNNNSSITNNYNNNNQKINVNRSLSSNNNFQSVANNNDSSKASINRSLSTNSGIQSNFVNVKKEDVKPNVQSFKSNGLDDRATLRPARLQESKEINYTSDLPATPKNNSFARLDKTITPPTALQQQQGQNHPNQNLFEINMRQPSPPPSSSVYHQSQKLSNINNNTLNSLQNDTSNNISPQKADTLTENNLNGVCKQPQQPLKNKQVEKFLDDDDDEDDFAEIEDIETHVKIADATQCILKVSAKGKKKKNRINKIVSKKGYGDTLNDHFHDADSDSQFDTLETFTQRPNDYENDETRIVSYDETDEPKRGTILVDDEDPFLSLLQK</sequence>
<dbReference type="Pfam" id="PF12738">
    <property type="entry name" value="PTCB-BRCT"/>
    <property type="match status" value="1"/>
</dbReference>
<feature type="domain" description="BRCT" evidence="3">
    <location>
        <begin position="168"/>
        <end position="227"/>
    </location>
</feature>
<feature type="compositionally biased region" description="Low complexity" evidence="2">
    <location>
        <begin position="336"/>
        <end position="355"/>
    </location>
</feature>
<feature type="domain" description="BRCT" evidence="3">
    <location>
        <begin position="90"/>
        <end position="170"/>
    </location>
</feature>
<feature type="compositionally biased region" description="Polar residues" evidence="2">
    <location>
        <begin position="670"/>
        <end position="691"/>
    </location>
</feature>
<dbReference type="SMART" id="SM00292">
    <property type="entry name" value="BRCT"/>
    <property type="match status" value="4"/>
</dbReference>
<dbReference type="InterPro" id="IPR001357">
    <property type="entry name" value="BRCT_dom"/>
</dbReference>
<feature type="compositionally biased region" description="Polar residues" evidence="2">
    <location>
        <begin position="321"/>
        <end position="331"/>
    </location>
</feature>
<feature type="domain" description="BRCT" evidence="3">
    <location>
        <begin position="391"/>
        <end position="465"/>
    </location>
</feature>
<name>A0ABR2GKG7_9EUKA</name>
<evidence type="ECO:0000256" key="1">
    <source>
        <dbReference type="ARBA" id="ARBA00022737"/>
    </source>
</evidence>
<feature type="compositionally biased region" description="Polar residues" evidence="2">
    <location>
        <begin position="715"/>
        <end position="745"/>
    </location>
</feature>
<keyword evidence="1" id="KW-0677">Repeat</keyword>
<evidence type="ECO:0000313" key="6">
    <source>
        <dbReference type="Proteomes" id="UP001470230"/>
    </source>
</evidence>
<evidence type="ECO:0000259" key="3">
    <source>
        <dbReference type="PROSITE" id="PS50172"/>
    </source>
</evidence>
<feature type="compositionally biased region" description="Low complexity" evidence="2">
    <location>
        <begin position="746"/>
        <end position="769"/>
    </location>
</feature>
<evidence type="ECO:0000313" key="5">
    <source>
        <dbReference type="EMBL" id="KAK8860597.1"/>
    </source>
</evidence>
<proteinExistence type="predicted"/>
<evidence type="ECO:0000256" key="2">
    <source>
        <dbReference type="SAM" id="MobiDB-lite"/>
    </source>
</evidence>
<evidence type="ECO:0000313" key="4">
    <source>
        <dbReference type="EMBL" id="KAK8834063.1"/>
    </source>
</evidence>
<protein>
    <submittedName>
        <fullName evidence="4">DNA topoisomerase 2-binding protein 1</fullName>
    </submittedName>
</protein>
<gene>
    <name evidence="5" type="ORF">M9Y10_012262</name>
    <name evidence="4" type="ORF">M9Y10_036851</name>
</gene>
<dbReference type="PROSITE" id="PS50172">
    <property type="entry name" value="BRCT"/>
    <property type="match status" value="4"/>
</dbReference>
<dbReference type="CDD" id="cd00027">
    <property type="entry name" value="BRCT"/>
    <property type="match status" value="3"/>
</dbReference>
<dbReference type="Pfam" id="PF00533">
    <property type="entry name" value="BRCT"/>
    <property type="match status" value="1"/>
</dbReference>
<comment type="caution">
    <text evidence="4">The sequence shown here is derived from an EMBL/GenBank/DDBJ whole genome shotgun (WGS) entry which is preliminary data.</text>
</comment>
<feature type="region of interest" description="Disordered" evidence="2">
    <location>
        <begin position="321"/>
        <end position="355"/>
    </location>
</feature>
<dbReference type="Proteomes" id="UP001470230">
    <property type="component" value="Unassembled WGS sequence"/>
</dbReference>
<keyword evidence="6" id="KW-1185">Reference proteome</keyword>
<dbReference type="InterPro" id="IPR036420">
    <property type="entry name" value="BRCT_dom_sf"/>
</dbReference>
<dbReference type="EMBL" id="JAPFFF010000018">
    <property type="protein sequence ID" value="KAK8860597.1"/>
    <property type="molecule type" value="Genomic_DNA"/>
</dbReference>
<organism evidence="4 6">
    <name type="scientific">Tritrichomonas musculus</name>
    <dbReference type="NCBI Taxonomy" id="1915356"/>
    <lineage>
        <taxon>Eukaryota</taxon>
        <taxon>Metamonada</taxon>
        <taxon>Parabasalia</taxon>
        <taxon>Tritrichomonadida</taxon>
        <taxon>Tritrichomonadidae</taxon>
        <taxon>Tritrichomonas</taxon>
    </lineage>
</organism>
<dbReference type="PANTHER" id="PTHR13561">
    <property type="entry name" value="DNA REPLICATION REGULATOR DPB11-RELATED"/>
    <property type="match status" value="1"/>
</dbReference>
<reference evidence="4 6" key="1">
    <citation type="submission" date="2024-04" db="EMBL/GenBank/DDBJ databases">
        <title>Tritrichomonas musculus Genome.</title>
        <authorList>
            <person name="Alves-Ferreira E."/>
            <person name="Grigg M."/>
            <person name="Lorenzi H."/>
            <person name="Galac M."/>
        </authorList>
    </citation>
    <scope>NUCLEOTIDE SEQUENCE [LARGE SCALE GENOMIC DNA]</scope>
    <source>
        <strain evidence="4 6">EAF2021</strain>
    </source>
</reference>
<dbReference type="EMBL" id="JAPFFF010000531">
    <property type="protein sequence ID" value="KAK8834063.1"/>
    <property type="molecule type" value="Genomic_DNA"/>
</dbReference>